<reference evidence="1" key="1">
    <citation type="submission" date="2022-07" db="EMBL/GenBank/DDBJ databases">
        <title>Genome Sequence of Phlebia brevispora.</title>
        <authorList>
            <person name="Buettner E."/>
        </authorList>
    </citation>
    <scope>NUCLEOTIDE SEQUENCE</scope>
    <source>
        <strain evidence="1">MPL23</strain>
    </source>
</reference>
<gene>
    <name evidence="1" type="ORF">NM688_g1031</name>
</gene>
<organism evidence="1 2">
    <name type="scientific">Phlebia brevispora</name>
    <dbReference type="NCBI Taxonomy" id="194682"/>
    <lineage>
        <taxon>Eukaryota</taxon>
        <taxon>Fungi</taxon>
        <taxon>Dikarya</taxon>
        <taxon>Basidiomycota</taxon>
        <taxon>Agaricomycotina</taxon>
        <taxon>Agaricomycetes</taxon>
        <taxon>Polyporales</taxon>
        <taxon>Meruliaceae</taxon>
        <taxon>Phlebia</taxon>
    </lineage>
</organism>
<dbReference type="Proteomes" id="UP001148662">
    <property type="component" value="Unassembled WGS sequence"/>
</dbReference>
<sequence length="953" mass="103874">MESLDARLKSFAKSKRVKSSTTGKLVTLKWSHPASFSANPSTLAEAGFYFNPSPDHRDSVTCFMCAKELSDWERDDDPFAIHLEKARGTCAWALVRCYLGEDGDDSPDSSMLPSSKTMEKARLETFRTGWPHDTTRGHGANSKKMAKAGFAYTPQSPADDTASCFYCGVALSGWDADDDPLEEHRKREAKASSHCRFLSSLTNGALAASTSSQAKPKRMSTRPPSRTHSRKKVEPIDEDDSVQEFDPDEDEQESEDEIHRDRAARASRSMKSMGRKASTVPAKTPASSSQKAGRSNRSKRTTTAASHADLESDVAEVNGDESEQEAGKKVSRSKSKRTLAKSKSKGHIDIIEEEEEGLASAPTANAEIVEPVEEKPKRRGRPPGSGKRQKEKAAAERAAAVAAASKMDERKVTSPAIEASESADDSDIEEIPPAKLKSKHTRTRSKMNLQAGSDADSPVSVPSTSKSHSQAKPSANRKKPHSAMEVEVVVPPPSSSHSHSVKGKGKQLSQEGETSVYEAEAKPKDRASRSKPKPSGDDSMSENEIEMATNGATSKVELKTGDRAAHTQRVIGPPRSADEHSSNLKRKSSVTSDDAGYATAATDHRMDVDVGDVDAYKLGQSLPSEPPNKKLAVGPQSKTKSNGHVHRAPLGAETITVRDLSRATSSSTPPPQPHVQKLAQAPAQPSQKKQQGPRSTRPESSKPAVRVSSRPLTRAPSRTGYVNENEIVDVSSDEEPEFTTPPPHQKTERKSSEGEFRSRILWMMLTGEQRRGKLRKASSSSSQVPAHRADTIAVQEEQIASVPQVDSDVEMTDAHEDDQPPRTSQKLVETTAGPPDEAVEDEHTELSHATPPPHTPTASPRDTTSPRVQTAPLPSFDEDIASESHSESFTPFLSLVPVQMLSSLSEEECNMTIEEFIRREIELQYQQFKEDGERKIALFKEQAAETRRTIETA</sequence>
<accession>A0ACC1TCB5</accession>
<evidence type="ECO:0000313" key="2">
    <source>
        <dbReference type="Proteomes" id="UP001148662"/>
    </source>
</evidence>
<dbReference type="EMBL" id="JANHOG010000100">
    <property type="protein sequence ID" value="KAJ3558252.1"/>
    <property type="molecule type" value="Genomic_DNA"/>
</dbReference>
<evidence type="ECO:0000313" key="1">
    <source>
        <dbReference type="EMBL" id="KAJ3558252.1"/>
    </source>
</evidence>
<comment type="caution">
    <text evidence="1">The sequence shown here is derived from an EMBL/GenBank/DDBJ whole genome shotgun (WGS) entry which is preliminary data.</text>
</comment>
<name>A0ACC1TCB5_9APHY</name>
<keyword evidence="2" id="KW-1185">Reference proteome</keyword>
<proteinExistence type="predicted"/>
<protein>
    <submittedName>
        <fullName evidence="1">Uncharacterized protein</fullName>
    </submittedName>
</protein>